<evidence type="ECO:0000256" key="3">
    <source>
        <dbReference type="ARBA" id="ARBA00023163"/>
    </source>
</evidence>
<dbReference type="InterPro" id="IPR036390">
    <property type="entry name" value="WH_DNA-bd_sf"/>
</dbReference>
<dbReference type="PANTHER" id="PTHR43537:SF24">
    <property type="entry name" value="GLUCONATE OPERON TRANSCRIPTIONAL REPRESSOR"/>
    <property type="match status" value="1"/>
</dbReference>
<dbReference type="PANTHER" id="PTHR43537">
    <property type="entry name" value="TRANSCRIPTIONAL REGULATOR, GNTR FAMILY"/>
    <property type="match status" value="1"/>
</dbReference>
<keyword evidence="3" id="KW-0804">Transcription</keyword>
<dbReference type="InterPro" id="IPR000524">
    <property type="entry name" value="Tscrpt_reg_HTH_GntR"/>
</dbReference>
<dbReference type="Pfam" id="PF07729">
    <property type="entry name" value="FCD"/>
    <property type="match status" value="1"/>
</dbReference>
<dbReference type="PROSITE" id="PS50949">
    <property type="entry name" value="HTH_GNTR"/>
    <property type="match status" value="1"/>
</dbReference>
<organism evidence="5 6">
    <name type="scientific">Dorea acetigenes</name>
    <dbReference type="NCBI Taxonomy" id="2981787"/>
    <lineage>
        <taxon>Bacteria</taxon>
        <taxon>Bacillati</taxon>
        <taxon>Bacillota</taxon>
        <taxon>Clostridia</taxon>
        <taxon>Lachnospirales</taxon>
        <taxon>Lachnospiraceae</taxon>
        <taxon>Dorea</taxon>
    </lineage>
</organism>
<dbReference type="SUPFAM" id="SSF46785">
    <property type="entry name" value="Winged helix' DNA-binding domain"/>
    <property type="match status" value="1"/>
</dbReference>
<keyword evidence="1" id="KW-0805">Transcription regulation</keyword>
<evidence type="ECO:0000313" key="6">
    <source>
        <dbReference type="Proteomes" id="UP001652431"/>
    </source>
</evidence>
<dbReference type="Gene3D" id="1.10.10.10">
    <property type="entry name" value="Winged helix-like DNA-binding domain superfamily/Winged helix DNA-binding domain"/>
    <property type="match status" value="1"/>
</dbReference>
<dbReference type="InterPro" id="IPR036388">
    <property type="entry name" value="WH-like_DNA-bd_sf"/>
</dbReference>
<dbReference type="SUPFAM" id="SSF48008">
    <property type="entry name" value="GntR ligand-binding domain-like"/>
    <property type="match status" value="1"/>
</dbReference>
<dbReference type="Gene3D" id="1.20.120.530">
    <property type="entry name" value="GntR ligand-binding domain-like"/>
    <property type="match status" value="1"/>
</dbReference>
<keyword evidence="2" id="KW-0238">DNA-binding</keyword>
<dbReference type="Proteomes" id="UP001652431">
    <property type="component" value="Unassembled WGS sequence"/>
</dbReference>
<evidence type="ECO:0000256" key="2">
    <source>
        <dbReference type="ARBA" id="ARBA00023125"/>
    </source>
</evidence>
<dbReference type="InterPro" id="IPR011711">
    <property type="entry name" value="GntR_C"/>
</dbReference>
<dbReference type="SMART" id="SM00345">
    <property type="entry name" value="HTH_GNTR"/>
    <property type="match status" value="1"/>
</dbReference>
<keyword evidence="6" id="KW-1185">Reference proteome</keyword>
<reference evidence="5 6" key="1">
    <citation type="journal article" date="2021" name="ISME Commun">
        <title>Automated analysis of genomic sequences facilitates high-throughput and comprehensive description of bacteria.</title>
        <authorList>
            <person name="Hitch T.C.A."/>
        </authorList>
    </citation>
    <scope>NUCLEOTIDE SEQUENCE [LARGE SCALE GENOMIC DNA]</scope>
    <source>
        <strain evidence="5 6">Sanger_03</strain>
    </source>
</reference>
<accession>A0ABT2RKE9</accession>
<feature type="domain" description="HTH gntR-type" evidence="4">
    <location>
        <begin position="6"/>
        <end position="73"/>
    </location>
</feature>
<comment type="caution">
    <text evidence="5">The sequence shown here is derived from an EMBL/GenBank/DDBJ whole genome shotgun (WGS) entry which is preliminary data.</text>
</comment>
<dbReference type="InterPro" id="IPR008920">
    <property type="entry name" value="TF_FadR/GntR_C"/>
</dbReference>
<name>A0ABT2RKE9_9FIRM</name>
<dbReference type="CDD" id="cd07377">
    <property type="entry name" value="WHTH_GntR"/>
    <property type="match status" value="1"/>
</dbReference>
<proteinExistence type="predicted"/>
<gene>
    <name evidence="5" type="ORF">OCV99_04590</name>
</gene>
<evidence type="ECO:0000313" key="5">
    <source>
        <dbReference type="EMBL" id="MCU6685845.1"/>
    </source>
</evidence>
<protein>
    <submittedName>
        <fullName evidence="5">GntR family transcriptional regulator</fullName>
    </submittedName>
</protein>
<dbReference type="RefSeq" id="WP_158368658.1">
    <property type="nucleotide sequence ID" value="NZ_JAOQJU010000003.1"/>
</dbReference>
<evidence type="ECO:0000256" key="1">
    <source>
        <dbReference type="ARBA" id="ARBA00023015"/>
    </source>
</evidence>
<evidence type="ECO:0000259" key="4">
    <source>
        <dbReference type="PROSITE" id="PS50949"/>
    </source>
</evidence>
<sequence length="212" mass="24611">MTDKSTSLADQAYEKIKENILNLTWPPGMPLTEARLTDELGMSRSPIRSAIHRLQVEGLITTDYYRSMTVSEITDKDIHEIYQLRELLEGEAFKLIFTSGKYDEYSYRIEERVVRMCAAANDIYQWEIADTAMHMEIISIFENNRINKIYENNLSELIRIGLYSVKNGMAVAKTNENLKKMIQYMRNGDYENAYSILKTDHFGIGKDRALLK</sequence>
<dbReference type="EMBL" id="JAOQJU010000003">
    <property type="protein sequence ID" value="MCU6685845.1"/>
    <property type="molecule type" value="Genomic_DNA"/>
</dbReference>
<dbReference type="Pfam" id="PF00392">
    <property type="entry name" value="GntR"/>
    <property type="match status" value="1"/>
</dbReference>